<dbReference type="SMART" id="SM00327">
    <property type="entry name" value="VWA"/>
    <property type="match status" value="1"/>
</dbReference>
<evidence type="ECO:0000313" key="21">
    <source>
        <dbReference type="Proteomes" id="UP000472271"/>
    </source>
</evidence>
<accession>A0A673AS16</accession>
<dbReference type="InterPro" id="IPR013680">
    <property type="entry name" value="VDCC_a2/dsu"/>
</dbReference>
<dbReference type="Ensembl" id="ENSSORT00005031995.1">
    <property type="protein sequence ID" value="ENSSORP00005031127.1"/>
    <property type="gene ID" value="ENSSORG00005014846.1"/>
</dbReference>
<evidence type="ECO:0000256" key="8">
    <source>
        <dbReference type="ARBA" id="ARBA00022729"/>
    </source>
</evidence>
<keyword evidence="8 18" id="KW-0732">Signal</keyword>
<evidence type="ECO:0000256" key="12">
    <source>
        <dbReference type="ARBA" id="ARBA00023065"/>
    </source>
</evidence>
<dbReference type="InParanoid" id="A0A673AS16"/>
<comment type="similarity">
    <text evidence="2">Belongs to the calcium channel subunit alpha-2/delta family.</text>
</comment>
<evidence type="ECO:0000256" key="2">
    <source>
        <dbReference type="ARBA" id="ARBA00007060"/>
    </source>
</evidence>
<evidence type="ECO:0000256" key="3">
    <source>
        <dbReference type="ARBA" id="ARBA00022448"/>
    </source>
</evidence>
<keyword evidence="21" id="KW-1185">Reference proteome</keyword>
<keyword evidence="5" id="KW-0107">Calcium channel</keyword>
<dbReference type="PANTHER" id="PTHR10166">
    <property type="entry name" value="VOLTAGE-DEPENDENT CALCIUM CHANNEL SUBUNIT ALPHA-2/DELTA-RELATED"/>
    <property type="match status" value="1"/>
</dbReference>
<feature type="coiled-coil region" evidence="17">
    <location>
        <begin position="89"/>
        <end position="124"/>
    </location>
</feature>
<evidence type="ECO:0000256" key="13">
    <source>
        <dbReference type="ARBA" id="ARBA00023136"/>
    </source>
</evidence>
<reference evidence="20" key="2">
    <citation type="submission" date="2025-08" db="UniProtKB">
        <authorList>
            <consortium name="Ensembl"/>
        </authorList>
    </citation>
    <scope>IDENTIFICATION</scope>
</reference>
<dbReference type="GO" id="GO:0046872">
    <property type="term" value="F:metal ion binding"/>
    <property type="evidence" value="ECO:0007669"/>
    <property type="project" value="UniProtKB-KW"/>
</dbReference>
<keyword evidence="13" id="KW-0472">Membrane</keyword>
<evidence type="ECO:0000256" key="1">
    <source>
        <dbReference type="ARBA" id="ARBA00004479"/>
    </source>
</evidence>
<dbReference type="CDD" id="cd01463">
    <property type="entry name" value="vWA_VGCC_like"/>
    <property type="match status" value="1"/>
</dbReference>
<evidence type="ECO:0000259" key="19">
    <source>
        <dbReference type="PROSITE" id="PS50234"/>
    </source>
</evidence>
<comment type="subcellular location">
    <subcellularLocation>
        <location evidence="1">Membrane</location>
        <topology evidence="1">Single-pass type I membrane protein</topology>
    </subcellularLocation>
</comment>
<evidence type="ECO:0000256" key="10">
    <source>
        <dbReference type="ARBA" id="ARBA00022882"/>
    </source>
</evidence>
<dbReference type="InterPro" id="IPR051173">
    <property type="entry name" value="Ca_channel_alpha-2/delta"/>
</dbReference>
<dbReference type="AlphaFoldDB" id="A0A673AS16"/>
<dbReference type="GO" id="GO:0005891">
    <property type="term" value="C:voltage-gated calcium channel complex"/>
    <property type="evidence" value="ECO:0007669"/>
    <property type="project" value="TreeGrafter"/>
</dbReference>
<protein>
    <submittedName>
        <fullName evidence="20">Calcium voltage-gated channel auxiliary subunit alpha2delta 3</fullName>
    </submittedName>
</protein>
<keyword evidence="10" id="KW-0851">Voltage-gated channel</keyword>
<dbReference type="PROSITE" id="PS50234">
    <property type="entry name" value="VWFA"/>
    <property type="match status" value="1"/>
</dbReference>
<dbReference type="SUPFAM" id="SSF53300">
    <property type="entry name" value="vWA-like"/>
    <property type="match status" value="1"/>
</dbReference>
<evidence type="ECO:0000256" key="16">
    <source>
        <dbReference type="ARBA" id="ARBA00023303"/>
    </source>
</evidence>
<keyword evidence="11" id="KW-1133">Transmembrane helix</keyword>
<evidence type="ECO:0000256" key="15">
    <source>
        <dbReference type="ARBA" id="ARBA00023180"/>
    </source>
</evidence>
<evidence type="ECO:0000313" key="20">
    <source>
        <dbReference type="Ensembl" id="ENSSORP00005031127.1"/>
    </source>
</evidence>
<evidence type="ECO:0000256" key="14">
    <source>
        <dbReference type="ARBA" id="ARBA00023157"/>
    </source>
</evidence>
<dbReference type="PANTHER" id="PTHR10166:SF25">
    <property type="entry name" value="VOLTAGE-DEPENDENT CALCIUM CHANNEL SUBUNIT ALPHA-2_DELTA-3"/>
    <property type="match status" value="1"/>
</dbReference>
<keyword evidence="16" id="KW-0407">Ion channel</keyword>
<keyword evidence="6" id="KW-0812">Transmembrane</keyword>
<reference evidence="20" key="1">
    <citation type="submission" date="2019-06" db="EMBL/GenBank/DDBJ databases">
        <authorList>
            <consortium name="Wellcome Sanger Institute Data Sharing"/>
        </authorList>
    </citation>
    <scope>NUCLEOTIDE SEQUENCE [LARGE SCALE GENOMIC DNA]</scope>
</reference>
<dbReference type="Proteomes" id="UP000472271">
    <property type="component" value="Chromosome 7"/>
</dbReference>
<feature type="domain" description="VWFA" evidence="19">
    <location>
        <begin position="257"/>
        <end position="439"/>
    </location>
</feature>
<keyword evidence="14" id="KW-1015">Disulfide bond</keyword>
<dbReference type="Gene3D" id="3.30.450.20">
    <property type="entry name" value="PAS domain"/>
    <property type="match status" value="1"/>
</dbReference>
<keyword evidence="9" id="KW-0106">Calcium</keyword>
<evidence type="ECO:0000256" key="7">
    <source>
        <dbReference type="ARBA" id="ARBA00022723"/>
    </source>
</evidence>
<evidence type="ECO:0000256" key="6">
    <source>
        <dbReference type="ARBA" id="ARBA00022692"/>
    </source>
</evidence>
<evidence type="ECO:0000256" key="5">
    <source>
        <dbReference type="ARBA" id="ARBA00022673"/>
    </source>
</evidence>
<name>A0A673AS16_9TELE</name>
<dbReference type="InterPro" id="IPR002035">
    <property type="entry name" value="VWF_A"/>
</dbReference>
<feature type="chain" id="PRO_5025639230" evidence="18">
    <location>
        <begin position="27"/>
        <end position="1053"/>
    </location>
</feature>
<reference evidence="20" key="3">
    <citation type="submission" date="2025-09" db="UniProtKB">
        <authorList>
            <consortium name="Ensembl"/>
        </authorList>
    </citation>
    <scope>IDENTIFICATION</scope>
</reference>
<dbReference type="Gene3D" id="3.40.50.410">
    <property type="entry name" value="von Willebrand factor, type A domain"/>
    <property type="match status" value="1"/>
</dbReference>
<feature type="signal peptide" evidence="18">
    <location>
        <begin position="1"/>
        <end position="26"/>
    </location>
</feature>
<dbReference type="FunFam" id="3.40.50.410:FF:000007">
    <property type="entry name" value="Calcium voltage-gated channel auxiliary subunit alpha2delta 3"/>
    <property type="match status" value="1"/>
</dbReference>
<dbReference type="FunFam" id="3.30.450.20:FF:000012">
    <property type="entry name" value="Calcium channel, voltage-dependent, alpha2/delta subunit 3"/>
    <property type="match status" value="1"/>
</dbReference>
<dbReference type="InterPro" id="IPR036465">
    <property type="entry name" value="vWFA_dom_sf"/>
</dbReference>
<dbReference type="Pfam" id="PF08473">
    <property type="entry name" value="VGCC_alpha2"/>
    <property type="match status" value="2"/>
</dbReference>
<evidence type="ECO:0000256" key="9">
    <source>
        <dbReference type="ARBA" id="ARBA00022837"/>
    </source>
</evidence>
<dbReference type="InterPro" id="IPR013608">
    <property type="entry name" value="VWA_N"/>
</dbReference>
<dbReference type="Pfam" id="PF08399">
    <property type="entry name" value="VWA_N"/>
    <property type="match status" value="1"/>
</dbReference>
<keyword evidence="4" id="KW-0109">Calcium transport</keyword>
<organism evidence="20 21">
    <name type="scientific">Sphaeramia orbicularis</name>
    <name type="common">orbiculate cardinalfish</name>
    <dbReference type="NCBI Taxonomy" id="375764"/>
    <lineage>
        <taxon>Eukaryota</taxon>
        <taxon>Metazoa</taxon>
        <taxon>Chordata</taxon>
        <taxon>Craniata</taxon>
        <taxon>Vertebrata</taxon>
        <taxon>Euteleostomi</taxon>
        <taxon>Actinopterygii</taxon>
        <taxon>Neopterygii</taxon>
        <taxon>Teleostei</taxon>
        <taxon>Neoteleostei</taxon>
        <taxon>Acanthomorphata</taxon>
        <taxon>Gobiaria</taxon>
        <taxon>Kurtiformes</taxon>
        <taxon>Apogonoidei</taxon>
        <taxon>Apogonidae</taxon>
        <taxon>Apogoninae</taxon>
        <taxon>Sphaeramia</taxon>
    </lineage>
</organism>
<keyword evidence="15" id="KW-0325">Glycoprotein</keyword>
<proteinExistence type="inferred from homology"/>
<evidence type="ECO:0000256" key="4">
    <source>
        <dbReference type="ARBA" id="ARBA00022568"/>
    </source>
</evidence>
<evidence type="ECO:0000256" key="11">
    <source>
        <dbReference type="ARBA" id="ARBA00022989"/>
    </source>
</evidence>
<keyword evidence="17" id="KW-0175">Coiled coil</keyword>
<sequence>MHVDRSCVLSSAWCACLLLLFSTLSTRVTEVGSSHQSIPPSVVKLWASAFGGEMKSISAKYSGSQLLQKKYKEFERAVRVEEIDGLRLVKRLAEDMEEMFHKKAQAMKRLVEAAEEAHLQHEEDPNLQYEYFNAVLINEVDEVGNNVELGGEFILQPNDHFNNLSVNLSLSVVQVPTNMYNKDSAIVNGVYWSEALNKVFVDNFERDPSLIWQYFGSAKGFFRQYPGIKWKPDEHGVIAFDCRNRKWYIQAATSPKDVVILVDVSGSMKGLRLTIARQTVSSILDTLGDDDFFNIIAYNEELHYVEPCLNGTLVQADVTNKDHFREHLDKLFAQGIGMLDVALTEAFNLLSDFNETGRGSVCSQAIMLVTDGAVDTYDAIFAKYNWPERKVRIFPYLIGRESAFADNLKWMACANKGYFTQISTLADVQENVMEYLHVLSRPKVIDREHDTVWTEAYIDSTLPQAQKLDDGQGPVLMTTVAMPVFSTKNETRNRGILLGVVGTDVPVSELLKTIPKYKLGIHGYAFAITNNGYILTHPDLRPLYGDGKKRRKPNYSSVDLSEVEWEDKDDTLRNAMVNRKTGTFSMEVTKSVDKGKRVLVLHNDYYYTDIKGTPFSLGVALSRGHGKFFFRGNVTVEEGLHDLEHPDVALADEWTYCNTDEHPEHRYLSQIEAIKLYLSGHEPHLQCDKELIQEVLFDAVVTAPLEAYWTSLVLNKSENSDKGVEIAYLGTRTGLSRINLFVVPDELTNQDFLTAEDKEGVFNADHFPLWYKRAAEQVPGTFVYSLPFNIDSQKNSVILEQGSVGIQMKLEFFQKKFWTASRQCAALDGKCSISCDDENINCYLIDNNGFILVAEDYTLTGKFFGEAEGAVMNKLLQMGSFKRVTLYDYQALCWVYSESSGSGHTLLDPYFAFFSAVKWILTELVMACMVPCDTEYPAFVSERTIKENTGNTDCDGCIKSFVIQQIPSSNLFMVVVDNKCDCRNSNCVIALTSSIHNESLKCERLKMQKDRRRPDTCHPFHPEENSMECGGAVGLTPSLTATLLCVLLALFPR</sequence>
<gene>
    <name evidence="20" type="primary">cacna2d3a</name>
</gene>
<dbReference type="Pfam" id="PF00092">
    <property type="entry name" value="VWA"/>
    <property type="match status" value="1"/>
</dbReference>
<evidence type="ECO:0000256" key="18">
    <source>
        <dbReference type="SAM" id="SignalP"/>
    </source>
</evidence>
<keyword evidence="3" id="KW-0813">Transport</keyword>
<dbReference type="CDD" id="cd12912">
    <property type="entry name" value="PDC2_MCP_like"/>
    <property type="match status" value="1"/>
</dbReference>
<dbReference type="PROSITE" id="PS51257">
    <property type="entry name" value="PROKAR_LIPOPROTEIN"/>
    <property type="match status" value="1"/>
</dbReference>
<keyword evidence="7" id="KW-0479">Metal-binding</keyword>
<keyword evidence="12" id="KW-0406">Ion transport</keyword>
<evidence type="ECO:0000256" key="17">
    <source>
        <dbReference type="SAM" id="Coils"/>
    </source>
</evidence>
<dbReference type="GO" id="GO:0005245">
    <property type="term" value="F:voltage-gated calcium channel activity"/>
    <property type="evidence" value="ECO:0007669"/>
    <property type="project" value="TreeGrafter"/>
</dbReference>